<dbReference type="GO" id="GO:0051301">
    <property type="term" value="P:cell division"/>
    <property type="evidence" value="ECO:0007669"/>
    <property type="project" value="UniProtKB-KW"/>
</dbReference>
<dbReference type="Gene3D" id="3.90.190.20">
    <property type="entry name" value="Mur ligase, C-terminal domain"/>
    <property type="match status" value="1"/>
</dbReference>
<organism evidence="18 19">
    <name type="scientific">Candidatus Uhrbacteria bacterium CG22_combo_CG10-13_8_21_14_all_47_17</name>
    <dbReference type="NCBI Taxonomy" id="1975041"/>
    <lineage>
        <taxon>Bacteria</taxon>
        <taxon>Candidatus Uhriibacteriota</taxon>
    </lineage>
</organism>
<dbReference type="UniPathway" id="UPA00219"/>
<keyword evidence="8 14" id="KW-0067">ATP-binding</keyword>
<evidence type="ECO:0000256" key="2">
    <source>
        <dbReference type="ARBA" id="ARBA00004752"/>
    </source>
</evidence>
<dbReference type="InterPro" id="IPR050061">
    <property type="entry name" value="MurCDEF_pg_biosynth"/>
</dbReference>
<evidence type="ECO:0000259" key="16">
    <source>
        <dbReference type="Pfam" id="PF02875"/>
    </source>
</evidence>
<evidence type="ECO:0000256" key="9">
    <source>
        <dbReference type="ARBA" id="ARBA00022960"/>
    </source>
</evidence>
<dbReference type="InterPro" id="IPR000713">
    <property type="entry name" value="Mur_ligase_N"/>
</dbReference>
<dbReference type="EC" id="6.3.2.8" evidence="3 14"/>
<protein>
    <recommendedName>
        <fullName evidence="3 14">UDP-N-acetylmuramate--L-alanine ligase</fullName>
        <ecNumber evidence="3 14">6.3.2.8</ecNumber>
    </recommendedName>
    <alternativeName>
        <fullName evidence="14">UDP-N-acetylmuramoyl-L-alanine synthetase</fullName>
    </alternativeName>
</protein>
<gene>
    <name evidence="14 18" type="primary">murC</name>
    <name evidence="18" type="ORF">COX00_02325</name>
</gene>
<keyword evidence="9 14" id="KW-0133">Cell shape</keyword>
<proteinExistence type="inferred from homology"/>
<evidence type="ECO:0000256" key="3">
    <source>
        <dbReference type="ARBA" id="ARBA00012211"/>
    </source>
</evidence>
<keyword evidence="11 14" id="KW-0131">Cell cycle</keyword>
<feature type="domain" description="Mur ligase N-terminal catalytic" evidence="15">
    <location>
        <begin position="9"/>
        <end position="107"/>
    </location>
</feature>
<comment type="pathway">
    <text evidence="2 14">Cell wall biogenesis; peptidoglycan biosynthesis.</text>
</comment>
<feature type="domain" description="Mur ligase C-terminal" evidence="16">
    <location>
        <begin position="321"/>
        <end position="460"/>
    </location>
</feature>
<keyword evidence="12 14" id="KW-0961">Cell wall biogenesis/degradation</keyword>
<keyword evidence="5 14" id="KW-0436">Ligase</keyword>
<dbReference type="Pfam" id="PF08245">
    <property type="entry name" value="Mur_ligase_M"/>
    <property type="match status" value="1"/>
</dbReference>
<evidence type="ECO:0000256" key="13">
    <source>
        <dbReference type="ARBA" id="ARBA00047833"/>
    </source>
</evidence>
<evidence type="ECO:0000256" key="8">
    <source>
        <dbReference type="ARBA" id="ARBA00022840"/>
    </source>
</evidence>
<evidence type="ECO:0000256" key="10">
    <source>
        <dbReference type="ARBA" id="ARBA00022984"/>
    </source>
</evidence>
<dbReference type="GO" id="GO:0008360">
    <property type="term" value="P:regulation of cell shape"/>
    <property type="evidence" value="ECO:0007669"/>
    <property type="project" value="UniProtKB-KW"/>
</dbReference>
<dbReference type="NCBIfam" id="TIGR01082">
    <property type="entry name" value="murC"/>
    <property type="match status" value="1"/>
</dbReference>
<dbReference type="Proteomes" id="UP000231581">
    <property type="component" value="Unassembled WGS sequence"/>
</dbReference>
<dbReference type="InterPro" id="IPR013221">
    <property type="entry name" value="Mur_ligase_cen"/>
</dbReference>
<keyword evidence="10 14" id="KW-0573">Peptidoglycan synthesis</keyword>
<reference evidence="18 19" key="1">
    <citation type="submission" date="2017-09" db="EMBL/GenBank/DDBJ databases">
        <title>Depth-based differentiation of microbial function through sediment-hosted aquifers and enrichment of novel symbionts in the deep terrestrial subsurface.</title>
        <authorList>
            <person name="Probst A.J."/>
            <person name="Ladd B."/>
            <person name="Jarett J.K."/>
            <person name="Geller-Mcgrath D.E."/>
            <person name="Sieber C.M."/>
            <person name="Emerson J.B."/>
            <person name="Anantharaman K."/>
            <person name="Thomas B.C."/>
            <person name="Malmstrom R."/>
            <person name="Stieglmeier M."/>
            <person name="Klingl A."/>
            <person name="Woyke T."/>
            <person name="Ryan C.M."/>
            <person name="Banfield J.F."/>
        </authorList>
    </citation>
    <scope>NUCLEOTIDE SEQUENCE [LARGE SCALE GENOMIC DNA]</scope>
    <source>
        <strain evidence="18">CG22_combo_CG10-13_8_21_14_all_47_17</strain>
    </source>
</reference>
<evidence type="ECO:0000256" key="5">
    <source>
        <dbReference type="ARBA" id="ARBA00022598"/>
    </source>
</evidence>
<dbReference type="PANTHER" id="PTHR43445:SF3">
    <property type="entry name" value="UDP-N-ACETYLMURAMATE--L-ALANINE LIGASE"/>
    <property type="match status" value="1"/>
</dbReference>
<dbReference type="PANTHER" id="PTHR43445">
    <property type="entry name" value="UDP-N-ACETYLMURAMATE--L-ALANINE LIGASE-RELATED"/>
    <property type="match status" value="1"/>
</dbReference>
<dbReference type="SUPFAM" id="SSF53244">
    <property type="entry name" value="MurD-like peptide ligases, peptide-binding domain"/>
    <property type="match status" value="1"/>
</dbReference>
<evidence type="ECO:0000313" key="19">
    <source>
        <dbReference type="Proteomes" id="UP000231581"/>
    </source>
</evidence>
<evidence type="ECO:0000256" key="1">
    <source>
        <dbReference type="ARBA" id="ARBA00004496"/>
    </source>
</evidence>
<dbReference type="InterPro" id="IPR036615">
    <property type="entry name" value="Mur_ligase_C_dom_sf"/>
</dbReference>
<accession>A0A2H0BSU5</accession>
<dbReference type="EMBL" id="PCSZ01000048">
    <property type="protein sequence ID" value="PIP60609.1"/>
    <property type="molecule type" value="Genomic_DNA"/>
</dbReference>
<evidence type="ECO:0000256" key="14">
    <source>
        <dbReference type="HAMAP-Rule" id="MF_00046"/>
    </source>
</evidence>
<evidence type="ECO:0000256" key="11">
    <source>
        <dbReference type="ARBA" id="ARBA00023306"/>
    </source>
</evidence>
<dbReference type="GO" id="GO:0009252">
    <property type="term" value="P:peptidoglycan biosynthetic process"/>
    <property type="evidence" value="ECO:0007669"/>
    <property type="project" value="UniProtKB-UniRule"/>
</dbReference>
<evidence type="ECO:0000313" key="18">
    <source>
        <dbReference type="EMBL" id="PIP60609.1"/>
    </source>
</evidence>
<keyword evidence="7 14" id="KW-0547">Nucleotide-binding</keyword>
<dbReference type="AlphaFoldDB" id="A0A2H0BSU5"/>
<comment type="catalytic activity">
    <reaction evidence="13 14">
        <text>UDP-N-acetyl-alpha-D-muramate + L-alanine + ATP = UDP-N-acetyl-alpha-D-muramoyl-L-alanine + ADP + phosphate + H(+)</text>
        <dbReference type="Rhea" id="RHEA:23372"/>
        <dbReference type="ChEBI" id="CHEBI:15378"/>
        <dbReference type="ChEBI" id="CHEBI:30616"/>
        <dbReference type="ChEBI" id="CHEBI:43474"/>
        <dbReference type="ChEBI" id="CHEBI:57972"/>
        <dbReference type="ChEBI" id="CHEBI:70757"/>
        <dbReference type="ChEBI" id="CHEBI:83898"/>
        <dbReference type="ChEBI" id="CHEBI:456216"/>
        <dbReference type="EC" id="6.3.2.8"/>
    </reaction>
</comment>
<evidence type="ECO:0000256" key="4">
    <source>
        <dbReference type="ARBA" id="ARBA00022490"/>
    </source>
</evidence>
<comment type="function">
    <text evidence="14">Cell wall formation.</text>
</comment>
<keyword evidence="6 14" id="KW-0132">Cell division</keyword>
<dbReference type="HAMAP" id="MF_00046">
    <property type="entry name" value="MurC"/>
    <property type="match status" value="1"/>
</dbReference>
<dbReference type="SUPFAM" id="SSF53623">
    <property type="entry name" value="MurD-like peptide ligases, catalytic domain"/>
    <property type="match status" value="1"/>
</dbReference>
<evidence type="ECO:0000256" key="7">
    <source>
        <dbReference type="ARBA" id="ARBA00022741"/>
    </source>
</evidence>
<dbReference type="GO" id="GO:0005524">
    <property type="term" value="F:ATP binding"/>
    <property type="evidence" value="ECO:0007669"/>
    <property type="project" value="UniProtKB-UniRule"/>
</dbReference>
<dbReference type="GO" id="GO:0008763">
    <property type="term" value="F:UDP-N-acetylmuramate-L-alanine ligase activity"/>
    <property type="evidence" value="ECO:0007669"/>
    <property type="project" value="UniProtKB-UniRule"/>
</dbReference>
<comment type="subcellular location">
    <subcellularLocation>
        <location evidence="1 14">Cytoplasm</location>
    </subcellularLocation>
</comment>
<dbReference type="Pfam" id="PF01225">
    <property type="entry name" value="Mur_ligase"/>
    <property type="match status" value="1"/>
</dbReference>
<dbReference type="SUPFAM" id="SSF51984">
    <property type="entry name" value="MurCD N-terminal domain"/>
    <property type="match status" value="1"/>
</dbReference>
<dbReference type="GO" id="GO:0071555">
    <property type="term" value="P:cell wall organization"/>
    <property type="evidence" value="ECO:0007669"/>
    <property type="project" value="UniProtKB-KW"/>
</dbReference>
<feature type="domain" description="Mur ligase central" evidence="17">
    <location>
        <begin position="112"/>
        <end position="298"/>
    </location>
</feature>
<dbReference type="GO" id="GO:0005737">
    <property type="term" value="C:cytoplasm"/>
    <property type="evidence" value="ECO:0007669"/>
    <property type="project" value="UniProtKB-SubCell"/>
</dbReference>
<dbReference type="Gene3D" id="3.40.50.720">
    <property type="entry name" value="NAD(P)-binding Rossmann-like Domain"/>
    <property type="match status" value="1"/>
</dbReference>
<dbReference type="Pfam" id="PF02875">
    <property type="entry name" value="Mur_ligase_C"/>
    <property type="match status" value="1"/>
</dbReference>
<sequence>MIPKRMKAVHLIGIGGVNMSGVAKLLRRAGVSVSGSDTTASELTHELEELGIQVFIGHDADNVPPDCDLIIYSSAVPELNPERAEGRRRNLPQMTNFAFLGEWTKDKRVLLVSGTHGKSTTTAMLGFMLELSHYDPTVIVGSRLSSFPDGNVRFGESDLDVIEGDEYARHFLEFQPYGLIINNIEPDHFDIFPDLDAVMNAFRTLLSQIQSKGIVIANADDQNVQTLIGQERAALEARGISIQTFGFGSHADQQVAEYAIRGGEQVFTLRNTRGLMTRFRLQVPGKMNIMNATGALTLCQALGVPSTVLQDAVEAFPGIWRRFETVAEQDDIMVISDYGHHPTAIAATLEAAKDFYPGKRLILAFQPHHRNRTKHLFEKFVESFDKADALILVEIYDVAGRDNKDDEKISSRDLQDAVLKRDLERTISRPIEYAADPDAALEILRRWKRRGDVILVMGAGDIYKIANSVLK</sequence>
<comment type="similarity">
    <text evidence="14">Belongs to the MurCDEF family.</text>
</comment>
<name>A0A2H0BSU5_9BACT</name>
<dbReference type="Gene3D" id="3.40.1190.10">
    <property type="entry name" value="Mur-like, catalytic domain"/>
    <property type="match status" value="1"/>
</dbReference>
<comment type="caution">
    <text evidence="18">The sequence shown here is derived from an EMBL/GenBank/DDBJ whole genome shotgun (WGS) entry which is preliminary data.</text>
</comment>
<evidence type="ECO:0000256" key="6">
    <source>
        <dbReference type="ARBA" id="ARBA00022618"/>
    </source>
</evidence>
<dbReference type="InterPro" id="IPR036565">
    <property type="entry name" value="Mur-like_cat_sf"/>
</dbReference>
<evidence type="ECO:0000259" key="15">
    <source>
        <dbReference type="Pfam" id="PF01225"/>
    </source>
</evidence>
<evidence type="ECO:0000256" key="12">
    <source>
        <dbReference type="ARBA" id="ARBA00023316"/>
    </source>
</evidence>
<feature type="binding site" evidence="14">
    <location>
        <begin position="114"/>
        <end position="120"/>
    </location>
    <ligand>
        <name>ATP</name>
        <dbReference type="ChEBI" id="CHEBI:30616"/>
    </ligand>
</feature>
<keyword evidence="4 14" id="KW-0963">Cytoplasm</keyword>
<dbReference type="InterPro" id="IPR005758">
    <property type="entry name" value="UDP-N-AcMur_Ala_ligase_MurC"/>
</dbReference>
<evidence type="ECO:0000259" key="17">
    <source>
        <dbReference type="Pfam" id="PF08245"/>
    </source>
</evidence>
<dbReference type="InterPro" id="IPR004101">
    <property type="entry name" value="Mur_ligase_C"/>
</dbReference>